<dbReference type="EMBL" id="JABFOF010000002">
    <property type="protein sequence ID" value="KAG2404985.1"/>
    <property type="molecule type" value="Genomic_DNA"/>
</dbReference>
<sequence>MVCVVGFEWIREEGEPKGGALAKVAVVDGAGLTTLVFLPQYVVVAATMFVLSENEHWEACRNGSSVFVSAKNEANVENEVVEDNEYDDSLKKDELETLSDIDDCDVDVYHHDEDEKNIKKMLWERVNRMNKQSS</sequence>
<evidence type="ECO:0000313" key="2">
    <source>
        <dbReference type="Proteomes" id="UP000743370"/>
    </source>
</evidence>
<reference evidence="1 2" key="1">
    <citation type="submission" date="2020-05" db="EMBL/GenBank/DDBJ databases">
        <title>Vigna angularis (adzuki bean) Var. LongXiaoDou No. 4 denovo assembly.</title>
        <authorList>
            <person name="Xiang H."/>
        </authorList>
    </citation>
    <scope>NUCLEOTIDE SEQUENCE [LARGE SCALE GENOMIC DNA]</scope>
    <source>
        <tissue evidence="1">Leaf</tissue>
    </source>
</reference>
<dbReference type="Proteomes" id="UP000743370">
    <property type="component" value="Unassembled WGS sequence"/>
</dbReference>
<comment type="caution">
    <text evidence="1">The sequence shown here is derived from an EMBL/GenBank/DDBJ whole genome shotgun (WGS) entry which is preliminary data.</text>
</comment>
<name>A0A8T0L4S0_PHAAN</name>
<gene>
    <name evidence="1" type="ORF">HKW66_Vig0042400</name>
</gene>
<evidence type="ECO:0000313" key="1">
    <source>
        <dbReference type="EMBL" id="KAG2404985.1"/>
    </source>
</evidence>
<proteinExistence type="predicted"/>
<dbReference type="AlphaFoldDB" id="A0A8T0L4S0"/>
<accession>A0A8T0L4S0</accession>
<protein>
    <submittedName>
        <fullName evidence="1">Uncharacterized protein</fullName>
    </submittedName>
</protein>
<organism evidence="1 2">
    <name type="scientific">Phaseolus angularis</name>
    <name type="common">Azuki bean</name>
    <name type="synonym">Vigna angularis</name>
    <dbReference type="NCBI Taxonomy" id="3914"/>
    <lineage>
        <taxon>Eukaryota</taxon>
        <taxon>Viridiplantae</taxon>
        <taxon>Streptophyta</taxon>
        <taxon>Embryophyta</taxon>
        <taxon>Tracheophyta</taxon>
        <taxon>Spermatophyta</taxon>
        <taxon>Magnoliopsida</taxon>
        <taxon>eudicotyledons</taxon>
        <taxon>Gunneridae</taxon>
        <taxon>Pentapetalae</taxon>
        <taxon>rosids</taxon>
        <taxon>fabids</taxon>
        <taxon>Fabales</taxon>
        <taxon>Fabaceae</taxon>
        <taxon>Papilionoideae</taxon>
        <taxon>50 kb inversion clade</taxon>
        <taxon>NPAAA clade</taxon>
        <taxon>indigoferoid/millettioid clade</taxon>
        <taxon>Phaseoleae</taxon>
        <taxon>Vigna</taxon>
    </lineage>
</organism>
<dbReference type="Gene3D" id="1.20.5.650">
    <property type="entry name" value="Single helix bin"/>
    <property type="match status" value="1"/>
</dbReference>